<feature type="non-terminal residue" evidence="2">
    <location>
        <position position="173"/>
    </location>
</feature>
<proteinExistence type="predicted"/>
<accession>X1NTX4</accession>
<evidence type="ECO:0000313" key="2">
    <source>
        <dbReference type="EMBL" id="GAI22109.1"/>
    </source>
</evidence>
<comment type="caution">
    <text evidence="2">The sequence shown here is derived from an EMBL/GenBank/DDBJ whole genome shotgun (WGS) entry which is preliminary data.</text>
</comment>
<name>X1NTX4_9ZZZZ</name>
<sequence length="173" mass="19557">MDFETINPAVPLFNGTRPYQHTPFQSSVHVVRDAHSNPEHYSFLAKGTQDPRPLLLEELQRILGDSGSIITYNKGFEEGILKALGKAFPECEVWVNQILNRIVDLLTPFRNFHYYHPSQKGSVSLKAVLPAVTGRGYEELDIADGKLASIQFEKVTYGEVPDEERNKVRSDLE</sequence>
<organism evidence="2">
    <name type="scientific">marine sediment metagenome</name>
    <dbReference type="NCBI Taxonomy" id="412755"/>
    <lineage>
        <taxon>unclassified sequences</taxon>
        <taxon>metagenomes</taxon>
        <taxon>ecological metagenomes</taxon>
    </lineage>
</organism>
<feature type="domain" description="DUF2779" evidence="1">
    <location>
        <begin position="1"/>
        <end position="124"/>
    </location>
</feature>
<dbReference type="EMBL" id="BARV01014698">
    <property type="protein sequence ID" value="GAI22109.1"/>
    <property type="molecule type" value="Genomic_DNA"/>
</dbReference>
<dbReference type="AlphaFoldDB" id="X1NTX4"/>
<dbReference type="InterPro" id="IPR021301">
    <property type="entry name" value="DUF2779"/>
</dbReference>
<evidence type="ECO:0000259" key="1">
    <source>
        <dbReference type="Pfam" id="PF11074"/>
    </source>
</evidence>
<protein>
    <recommendedName>
        <fullName evidence="1">DUF2779 domain-containing protein</fullName>
    </recommendedName>
</protein>
<gene>
    <name evidence="2" type="ORF">S06H3_25522</name>
</gene>
<reference evidence="2" key="1">
    <citation type="journal article" date="2014" name="Front. Microbiol.">
        <title>High frequency of phylogenetically diverse reductive dehalogenase-homologous genes in deep subseafloor sedimentary metagenomes.</title>
        <authorList>
            <person name="Kawai M."/>
            <person name="Futagami T."/>
            <person name="Toyoda A."/>
            <person name="Takaki Y."/>
            <person name="Nishi S."/>
            <person name="Hori S."/>
            <person name="Arai W."/>
            <person name="Tsubouchi T."/>
            <person name="Morono Y."/>
            <person name="Uchiyama I."/>
            <person name="Ito T."/>
            <person name="Fujiyama A."/>
            <person name="Inagaki F."/>
            <person name="Takami H."/>
        </authorList>
    </citation>
    <scope>NUCLEOTIDE SEQUENCE</scope>
    <source>
        <strain evidence="2">Expedition CK06-06</strain>
    </source>
</reference>
<dbReference type="Pfam" id="PF11074">
    <property type="entry name" value="DUF2779"/>
    <property type="match status" value="1"/>
</dbReference>